<name>A0A2A9NAG7_9AGAR</name>
<feature type="transmembrane region" description="Helical" evidence="2">
    <location>
        <begin position="6"/>
        <end position="25"/>
    </location>
</feature>
<dbReference type="Proteomes" id="UP000242287">
    <property type="component" value="Unassembled WGS sequence"/>
</dbReference>
<feature type="region of interest" description="Disordered" evidence="1">
    <location>
        <begin position="135"/>
        <end position="161"/>
    </location>
</feature>
<evidence type="ECO:0000313" key="4">
    <source>
        <dbReference type="Proteomes" id="UP000242287"/>
    </source>
</evidence>
<keyword evidence="4" id="KW-1185">Reference proteome</keyword>
<dbReference type="STRING" id="703135.A0A2A9NAG7"/>
<keyword evidence="2" id="KW-0472">Membrane</keyword>
<sequence length="337" mass="36560">MLLLHFLNIALYSAFIFSPTFAILINRTFDDTHGDEVTGIKPVFQPRMWVQQNSENGIKPDPELAFNGTWTAAFSHFGLTVTLKFNCVVIYVFFILAENLTTECGFDLDGKRLAASDNFLHLDQPYASSRKFQVSISPTTGPTTGPGQATPSPAPPGGNSSPSRTGLIIGAVVAPATVLLLLAIILYILKKRRARVIAAGPLPRFDHTVFGISRPAPRRAIPGTEVEAGIVHNPNFLAPLPQTKLALLDDNEGYEDAGIASLEMSGQREAGDSLIRSSSILPDNSFEVRIQGQEEMCEQLRLIREQVEQLSAQQRLALMSGLLVGSPPTYVSASQAT</sequence>
<evidence type="ECO:0000256" key="2">
    <source>
        <dbReference type="SAM" id="Phobius"/>
    </source>
</evidence>
<reference evidence="3 4" key="1">
    <citation type="submission" date="2014-02" db="EMBL/GenBank/DDBJ databases">
        <title>Transposable element dynamics among asymbiotic and ectomycorrhizal Amanita fungi.</title>
        <authorList>
            <consortium name="DOE Joint Genome Institute"/>
            <person name="Hess J."/>
            <person name="Skrede I."/>
            <person name="Wolfe B."/>
            <person name="LaButti K."/>
            <person name="Ohm R.A."/>
            <person name="Grigoriev I.V."/>
            <person name="Pringle A."/>
        </authorList>
    </citation>
    <scope>NUCLEOTIDE SEQUENCE [LARGE SCALE GENOMIC DNA]</scope>
    <source>
        <strain evidence="3 4">SKay4041</strain>
    </source>
</reference>
<feature type="transmembrane region" description="Helical" evidence="2">
    <location>
        <begin position="77"/>
        <end position="97"/>
    </location>
</feature>
<keyword evidence="2" id="KW-0812">Transmembrane</keyword>
<dbReference type="AlphaFoldDB" id="A0A2A9NAG7"/>
<keyword evidence="2" id="KW-1133">Transmembrane helix</keyword>
<dbReference type="OrthoDB" id="2758521at2759"/>
<dbReference type="EMBL" id="KZ302209">
    <property type="protein sequence ID" value="PFH46314.1"/>
    <property type="molecule type" value="Genomic_DNA"/>
</dbReference>
<proteinExistence type="predicted"/>
<organism evidence="3 4">
    <name type="scientific">Amanita thiersii Skay4041</name>
    <dbReference type="NCBI Taxonomy" id="703135"/>
    <lineage>
        <taxon>Eukaryota</taxon>
        <taxon>Fungi</taxon>
        <taxon>Dikarya</taxon>
        <taxon>Basidiomycota</taxon>
        <taxon>Agaricomycotina</taxon>
        <taxon>Agaricomycetes</taxon>
        <taxon>Agaricomycetidae</taxon>
        <taxon>Agaricales</taxon>
        <taxon>Pluteineae</taxon>
        <taxon>Amanitaceae</taxon>
        <taxon>Amanita</taxon>
    </lineage>
</organism>
<gene>
    <name evidence="3" type="ORF">AMATHDRAFT_7975</name>
</gene>
<feature type="compositionally biased region" description="Low complexity" evidence="1">
    <location>
        <begin position="137"/>
        <end position="161"/>
    </location>
</feature>
<accession>A0A2A9NAG7</accession>
<protein>
    <recommendedName>
        <fullName evidence="5">Mid2 domain-containing protein</fullName>
    </recommendedName>
</protein>
<feature type="transmembrane region" description="Helical" evidence="2">
    <location>
        <begin position="167"/>
        <end position="189"/>
    </location>
</feature>
<evidence type="ECO:0008006" key="5">
    <source>
        <dbReference type="Google" id="ProtNLM"/>
    </source>
</evidence>
<evidence type="ECO:0000256" key="1">
    <source>
        <dbReference type="SAM" id="MobiDB-lite"/>
    </source>
</evidence>
<evidence type="ECO:0000313" key="3">
    <source>
        <dbReference type="EMBL" id="PFH46314.1"/>
    </source>
</evidence>